<comment type="caution">
    <text evidence="3">The sequence shown here is derived from an EMBL/GenBank/DDBJ whole genome shotgun (WGS) entry which is preliminary data.</text>
</comment>
<gene>
    <name evidence="3" type="ORF">J2T15_003377</name>
</gene>
<comment type="similarity">
    <text evidence="1">Belongs to the CapA family.</text>
</comment>
<dbReference type="InterPro" id="IPR052169">
    <property type="entry name" value="CW_Biosynth-Accessory"/>
</dbReference>
<organism evidence="3 4">
    <name type="scientific">Paenibacillus harenae</name>
    <dbReference type="NCBI Taxonomy" id="306543"/>
    <lineage>
        <taxon>Bacteria</taxon>
        <taxon>Bacillati</taxon>
        <taxon>Bacillota</taxon>
        <taxon>Bacilli</taxon>
        <taxon>Bacillales</taxon>
        <taxon>Paenibacillaceae</taxon>
        <taxon>Paenibacillus</taxon>
    </lineage>
</organism>
<evidence type="ECO:0000259" key="2">
    <source>
        <dbReference type="SMART" id="SM00854"/>
    </source>
</evidence>
<dbReference type="PANTHER" id="PTHR33393:SF12">
    <property type="entry name" value="CAPSULE BIOSYNTHESIS PROTEIN CAPA"/>
    <property type="match status" value="1"/>
</dbReference>
<dbReference type="SUPFAM" id="SSF56300">
    <property type="entry name" value="Metallo-dependent phosphatases"/>
    <property type="match status" value="1"/>
</dbReference>
<name>A0ABT9U6R8_PAEHA</name>
<dbReference type="SMART" id="SM00854">
    <property type="entry name" value="PGA_cap"/>
    <property type="match status" value="1"/>
</dbReference>
<protein>
    <submittedName>
        <fullName evidence="3">Poly-gamma-glutamate synthesis protein (Capsule biosynthesis protein)</fullName>
    </submittedName>
</protein>
<keyword evidence="4" id="KW-1185">Reference proteome</keyword>
<accession>A0ABT9U6R8</accession>
<dbReference type="RefSeq" id="WP_307205204.1">
    <property type="nucleotide sequence ID" value="NZ_JAUSSU010000006.1"/>
</dbReference>
<dbReference type="Pfam" id="PF09587">
    <property type="entry name" value="PGA_cap"/>
    <property type="match status" value="1"/>
</dbReference>
<reference evidence="3 4" key="1">
    <citation type="submission" date="2023-07" db="EMBL/GenBank/DDBJ databases">
        <title>Sorghum-associated microbial communities from plants grown in Nebraska, USA.</title>
        <authorList>
            <person name="Schachtman D."/>
        </authorList>
    </citation>
    <scope>NUCLEOTIDE SEQUENCE [LARGE SCALE GENOMIC DNA]</scope>
    <source>
        <strain evidence="3 4">CC482</strain>
    </source>
</reference>
<dbReference type="EMBL" id="JAUSSU010000006">
    <property type="protein sequence ID" value="MDQ0113934.1"/>
    <property type="molecule type" value="Genomic_DNA"/>
</dbReference>
<proteinExistence type="inferred from homology"/>
<dbReference type="InterPro" id="IPR029052">
    <property type="entry name" value="Metallo-depent_PP-like"/>
</dbReference>
<evidence type="ECO:0000256" key="1">
    <source>
        <dbReference type="ARBA" id="ARBA00005662"/>
    </source>
</evidence>
<dbReference type="Proteomes" id="UP001229346">
    <property type="component" value="Unassembled WGS sequence"/>
</dbReference>
<evidence type="ECO:0000313" key="3">
    <source>
        <dbReference type="EMBL" id="MDQ0113934.1"/>
    </source>
</evidence>
<dbReference type="CDD" id="cd07381">
    <property type="entry name" value="MPP_CapA"/>
    <property type="match status" value="1"/>
</dbReference>
<feature type="domain" description="Capsule synthesis protein CapA" evidence="2">
    <location>
        <begin position="6"/>
        <end position="267"/>
    </location>
</feature>
<dbReference type="Gene3D" id="3.60.21.10">
    <property type="match status" value="1"/>
</dbReference>
<dbReference type="InterPro" id="IPR019079">
    <property type="entry name" value="Capsule_synth_CapA"/>
</dbReference>
<evidence type="ECO:0000313" key="4">
    <source>
        <dbReference type="Proteomes" id="UP001229346"/>
    </source>
</evidence>
<dbReference type="PANTHER" id="PTHR33393">
    <property type="entry name" value="POLYGLUTAMINE SYNTHESIS ACCESSORY PROTEIN RV0574C-RELATED"/>
    <property type="match status" value="1"/>
</dbReference>
<sequence>MSTDITIAAVGDFLIKTRIINSAKVSGDKGYSFDPIFEPVASHLRSADFTIGNLETNFGGPKASDYSVVKRHPKTNWPMFNCPDPFADTLKNLGFDVLTTANNHCMDCGIGGLKRTLNVLDKVGIAHTGTFRSHSESQELLIHEVKGIKIGVIAYTKTTNQIPVPSDHKWAVNLIDNAKIVTDLKKLRAAGAELIIVCMHFGKEYGMYPNDQQRTLIPLLFKNGADIILGAHSHVIQPALFYESRDIWGTSKRRFAIYSLGNFISTRLYYNDHTLTGLITRIHVRKNDNGKIEIRNVEFTPTWTRITKNGARSKFRILPMAETIKAQAGGSGELNRMRKMHEHVKRHLKRSTDAPELKVM</sequence>